<reference evidence="1 2" key="1">
    <citation type="submission" date="2018-08" db="EMBL/GenBank/DDBJ databases">
        <title>A genome reference for cultivated species of the human gut microbiota.</title>
        <authorList>
            <person name="Zou Y."/>
            <person name="Xue W."/>
            <person name="Luo G."/>
        </authorList>
    </citation>
    <scope>NUCLEOTIDE SEQUENCE [LARGE SCALE GENOMIC DNA]</scope>
    <source>
        <strain evidence="1 2">AF48-16</strain>
    </source>
</reference>
<proteinExistence type="predicted"/>
<evidence type="ECO:0008006" key="3">
    <source>
        <dbReference type="Google" id="ProtNLM"/>
    </source>
</evidence>
<evidence type="ECO:0000313" key="2">
    <source>
        <dbReference type="Proteomes" id="UP000286288"/>
    </source>
</evidence>
<evidence type="ECO:0000313" key="1">
    <source>
        <dbReference type="EMBL" id="RHK04814.1"/>
    </source>
</evidence>
<dbReference type="EMBL" id="QRMZ01000025">
    <property type="protein sequence ID" value="RHK04814.1"/>
    <property type="molecule type" value="Genomic_DNA"/>
</dbReference>
<comment type="caution">
    <text evidence="1">The sequence shown here is derived from an EMBL/GenBank/DDBJ whole genome shotgun (WGS) entry which is preliminary data.</text>
</comment>
<accession>A0A415EP31</accession>
<gene>
    <name evidence="1" type="ORF">DW084_15485</name>
</gene>
<dbReference type="AlphaFoldDB" id="A0A415EP31"/>
<protein>
    <recommendedName>
        <fullName evidence="3">Phage tail tape measure protein</fullName>
    </recommendedName>
</protein>
<dbReference type="Proteomes" id="UP000286288">
    <property type="component" value="Unassembled WGS sequence"/>
</dbReference>
<organism evidence="1 2">
    <name type="scientific">Enterococcus casseliflavus</name>
    <name type="common">Enterococcus flavescens</name>
    <dbReference type="NCBI Taxonomy" id="37734"/>
    <lineage>
        <taxon>Bacteria</taxon>
        <taxon>Bacillati</taxon>
        <taxon>Bacillota</taxon>
        <taxon>Bacilli</taxon>
        <taxon>Lactobacillales</taxon>
        <taxon>Enterococcaceae</taxon>
        <taxon>Enterococcus</taxon>
    </lineage>
</organism>
<sequence>MDEKVPDDFGSVEEKINNLLAVIQFFTDSDLGSIGDALKNVISGINTAVVAEIVNQLVSVAENLKRIEEIEISESIGEKMQEILSVVETINGQKGFFQAIGDTFKSGFDKSMFENVSESVDTLTQIASDLSALSQIDLPIEAITEKVENLLKVCDLIVGEGETGFWSSLKAKFTSGFDSSTFGNVSESVEQLGQIASDLSMINQIPLPIDSITQKVEDLLKVCNLIVGEGETGFWSSLKNKFTSGFDTSTFQNVSESVDQLLQIAFHLAILAAVPLNTEAITKTVEDLLEICEMIIGSEKEGKGFWSSLKDKFTSGFDTSTYSNVLDSVNHLLNIARKLSSLAELSFDKEQIETRVSDMLKIINLLGDGEDSFWAKLTKTFGTQFDATALNNVSDSVHHLIRIANALLLLSLIPLETEAAIQTIEDLGEVIEALNEFPDLIGLEGIESMVSTFNTLTEALQLFISTTEISLDGLAGVAAAFETNMATMQTSTETTMTAIQEAATIGMELFVTSIESGMTQAAAAVETGKAAIIQAFTGLQAELHAAGQHAMSGLAMGIQAGAGTAIAAAQSVAARVATVVRQALDIRSPSRVMMEIGGFVSAGLANGIQAAQQLVENASEALALATIPDKAAIITENGVITSSVQVDDEDISRIKASTNQAVIVQHKQVVPQVTVNVENNGADTLNVEDLVERVEEVILEAMAADLS</sequence>
<name>A0A415EP31_ENTCA</name>